<reference evidence="1" key="1">
    <citation type="submission" date="2018-05" db="EMBL/GenBank/DDBJ databases">
        <authorList>
            <person name="Lanie J.A."/>
            <person name="Ng W.-L."/>
            <person name="Kazmierczak K.M."/>
            <person name="Andrzejewski T.M."/>
            <person name="Davidsen T.M."/>
            <person name="Wayne K.J."/>
            <person name="Tettelin H."/>
            <person name="Glass J.I."/>
            <person name="Rusch D."/>
            <person name="Podicherti R."/>
            <person name="Tsui H.-C.T."/>
            <person name="Winkler M.E."/>
        </authorList>
    </citation>
    <scope>NUCLEOTIDE SEQUENCE</scope>
</reference>
<organism evidence="1">
    <name type="scientific">marine metagenome</name>
    <dbReference type="NCBI Taxonomy" id="408172"/>
    <lineage>
        <taxon>unclassified sequences</taxon>
        <taxon>metagenomes</taxon>
        <taxon>ecological metagenomes</taxon>
    </lineage>
</organism>
<dbReference type="EMBL" id="UINC01160981">
    <property type="protein sequence ID" value="SVD59913.1"/>
    <property type="molecule type" value="Genomic_DNA"/>
</dbReference>
<protein>
    <submittedName>
        <fullName evidence="1">Uncharacterized protein</fullName>
    </submittedName>
</protein>
<gene>
    <name evidence="1" type="ORF">METZ01_LOCUS412767</name>
</gene>
<proteinExistence type="predicted"/>
<sequence>MLLTIIVSSLLSITSKNLSLIQKNNKDIDQKRNILESIGLNISKLNSENIIEEYNNRIRNVVLDINGNIVDDIKF</sequence>
<name>A0A382WM94_9ZZZZ</name>
<dbReference type="AlphaFoldDB" id="A0A382WM94"/>
<accession>A0A382WM94</accession>
<evidence type="ECO:0000313" key="1">
    <source>
        <dbReference type="EMBL" id="SVD59913.1"/>
    </source>
</evidence>
<feature type="non-terminal residue" evidence="1">
    <location>
        <position position="75"/>
    </location>
</feature>